<comment type="caution">
    <text evidence="14">The sequence shown here is derived from an EMBL/GenBank/DDBJ whole genome shotgun (WGS) entry which is preliminary data.</text>
</comment>
<keyword evidence="4 9" id="KW-0378">Hydrolase</keyword>
<protein>
    <recommendedName>
        <fullName evidence="8">oligopeptidase A</fullName>
        <ecNumber evidence="8">3.4.24.70</ecNumber>
    </recommendedName>
</protein>
<evidence type="ECO:0000256" key="8">
    <source>
        <dbReference type="ARBA" id="ARBA00026100"/>
    </source>
</evidence>
<dbReference type="EC" id="3.4.24.70" evidence="8"/>
<evidence type="ECO:0000313" key="15">
    <source>
        <dbReference type="Proteomes" id="UP000751190"/>
    </source>
</evidence>
<dbReference type="PANTHER" id="PTHR11804:SF83">
    <property type="entry name" value="LD37516P"/>
    <property type="match status" value="1"/>
</dbReference>
<evidence type="ECO:0000256" key="10">
    <source>
        <dbReference type="SAM" id="Coils"/>
    </source>
</evidence>
<proteinExistence type="inferred from homology"/>
<gene>
    <name evidence="14" type="ORF">KFE25_009508</name>
</gene>
<dbReference type="InterPro" id="IPR001567">
    <property type="entry name" value="Pept_M3A_M3B_dom"/>
</dbReference>
<feature type="signal peptide" evidence="11">
    <location>
        <begin position="1"/>
        <end position="33"/>
    </location>
</feature>
<comment type="similarity">
    <text evidence="1 9">Belongs to the peptidase M3 family.</text>
</comment>
<keyword evidence="5 9" id="KW-0862">Zinc</keyword>
<evidence type="ECO:0000259" key="13">
    <source>
        <dbReference type="Pfam" id="PF19310"/>
    </source>
</evidence>
<feature type="chain" id="PRO_5035172939" description="oligopeptidase A" evidence="11">
    <location>
        <begin position="34"/>
        <end position="771"/>
    </location>
</feature>
<sequence length="771" mass="83303">MRGLTFAGRVLLGGSALAVGAAHALSGSRLAHAQPPAAAMRMSAANPLLDRSFFPRFADVRAEHVAPALDAALAEASARLDSLEAEVEVEIAAGRTPSYALLADGIELLEECYAGPWRTVSHLKATKDCEALRDAHAAAQPKVVEFDSRLGQSRALYRGWERLQADGAAWAALTPAQQRVAELQILGAQLKGIALDGERKARFNEIEQELAALSTRFSNNLLDSVKSFSLRLDKAEQVAGLPPSARAMLATSARTKGDADASAEKGPWLVTLDQPSLMAVLRFAEDRALRETVYRAYITRASELASNVPPAERAAQDNGPLIDRVLALRAERAALLGRASHAEVSVASKMATVDGARALLEQLLERSLGAARAEHVALCDFAGVELRQWDIALHAEKLKTANFQFDEEAVRQYLPLEAVLNGLFALVERLFGVAIAQVEPEAVGAQVWDASVRLLEVKRDGEPAAYIFVDPYARGGEKRGGAWMSQVRQRSRALSVDGGRTPCLPVAHIVTNQAPPTVDADGREVPSLMSFTECRTLFHETGHALQHVLTQVDEGHVSGIAGVEWDAVEQPSQWMENWLDQPATLRGLARHWRTGEPIPEALVAKIKASNTFRAASGMVRQLKLALTDLELHSSFVPNAPGETRTVWDVERQVDAKARVLEPLPDDRFLCSFRHIFAGGYSAGYYSYKWAEVLSADGFGAFEEAGLDDDEAIRTLGRKYAQTVLGLGGSRSAAEVFVAFRGREPRVDALLRHNGLLGSAAEDAPASVAVAA</sequence>
<dbReference type="GO" id="GO:0006508">
    <property type="term" value="P:proteolysis"/>
    <property type="evidence" value="ECO:0007669"/>
    <property type="project" value="UniProtKB-KW"/>
</dbReference>
<comment type="catalytic activity">
    <reaction evidence="7">
        <text>Hydrolysis of oligopeptides, with broad specificity. Gly or Ala commonly occur as P1 or P1' residues, but more distant residues are also important, as is shown by the fact that Z-Gly-Pro-Gly-|-Gly-Pro-Ala is cleaved, but not Z-(Gly)(5).</text>
        <dbReference type="EC" id="3.4.24.70"/>
    </reaction>
</comment>
<accession>A0A8J5XYD9</accession>
<evidence type="ECO:0000256" key="7">
    <source>
        <dbReference type="ARBA" id="ARBA00024603"/>
    </source>
</evidence>
<dbReference type="OMA" id="QLAMIDM"/>
<keyword evidence="3 9" id="KW-0479">Metal-binding</keyword>
<dbReference type="InterPro" id="IPR024077">
    <property type="entry name" value="Neurolysin/TOP_dom2"/>
</dbReference>
<evidence type="ECO:0000256" key="5">
    <source>
        <dbReference type="ARBA" id="ARBA00022833"/>
    </source>
</evidence>
<evidence type="ECO:0000313" key="14">
    <source>
        <dbReference type="EMBL" id="KAG8471087.1"/>
    </source>
</evidence>
<organism evidence="14 15">
    <name type="scientific">Diacronema lutheri</name>
    <name type="common">Unicellular marine alga</name>
    <name type="synonym">Monochrysis lutheri</name>
    <dbReference type="NCBI Taxonomy" id="2081491"/>
    <lineage>
        <taxon>Eukaryota</taxon>
        <taxon>Haptista</taxon>
        <taxon>Haptophyta</taxon>
        <taxon>Pavlovophyceae</taxon>
        <taxon>Pavlovales</taxon>
        <taxon>Pavlovaceae</taxon>
        <taxon>Diacronema</taxon>
    </lineage>
</organism>
<dbReference type="CDD" id="cd06456">
    <property type="entry name" value="M3A_DCP"/>
    <property type="match status" value="1"/>
</dbReference>
<feature type="coiled-coil region" evidence="10">
    <location>
        <begin position="66"/>
        <end position="93"/>
    </location>
</feature>
<dbReference type="InterPro" id="IPR045666">
    <property type="entry name" value="OpdA_N"/>
</dbReference>
<feature type="domain" description="Peptidase M3A/M3B catalytic" evidence="12">
    <location>
        <begin position="284"/>
        <end position="754"/>
    </location>
</feature>
<dbReference type="InterPro" id="IPR034005">
    <property type="entry name" value="M3A_DCP"/>
</dbReference>
<evidence type="ECO:0000256" key="2">
    <source>
        <dbReference type="ARBA" id="ARBA00022670"/>
    </source>
</evidence>
<evidence type="ECO:0000256" key="1">
    <source>
        <dbReference type="ARBA" id="ARBA00006040"/>
    </source>
</evidence>
<evidence type="ECO:0000256" key="9">
    <source>
        <dbReference type="RuleBase" id="RU003435"/>
    </source>
</evidence>
<keyword evidence="6 9" id="KW-0482">Metalloprotease</keyword>
<comment type="cofactor">
    <cofactor evidence="9">
        <name>Zn(2+)</name>
        <dbReference type="ChEBI" id="CHEBI:29105"/>
    </cofactor>
    <text evidence="9">Binds 1 zinc ion.</text>
</comment>
<dbReference type="OrthoDB" id="534666at2759"/>
<name>A0A8J5XYD9_DIALT</name>
<dbReference type="Proteomes" id="UP000751190">
    <property type="component" value="Unassembled WGS sequence"/>
</dbReference>
<feature type="domain" description="Oligopeptidase A N-terminal" evidence="13">
    <location>
        <begin position="72"/>
        <end position="200"/>
    </location>
</feature>
<dbReference type="Gene3D" id="1.10.1370.10">
    <property type="entry name" value="Neurolysin, domain 3"/>
    <property type="match status" value="1"/>
</dbReference>
<dbReference type="PANTHER" id="PTHR11804">
    <property type="entry name" value="PROTEASE M3 THIMET OLIGOPEPTIDASE-RELATED"/>
    <property type="match status" value="1"/>
</dbReference>
<dbReference type="GO" id="GO:0006518">
    <property type="term" value="P:peptide metabolic process"/>
    <property type="evidence" value="ECO:0007669"/>
    <property type="project" value="TreeGrafter"/>
</dbReference>
<dbReference type="Gene3D" id="3.40.390.10">
    <property type="entry name" value="Collagenase (Catalytic Domain)"/>
    <property type="match status" value="1"/>
</dbReference>
<evidence type="ECO:0000256" key="3">
    <source>
        <dbReference type="ARBA" id="ARBA00022723"/>
    </source>
</evidence>
<keyword evidence="10" id="KW-0175">Coiled coil</keyword>
<reference evidence="14" key="1">
    <citation type="submission" date="2021-05" db="EMBL/GenBank/DDBJ databases">
        <title>The genome of the haptophyte Pavlova lutheri (Diacronema luteri, Pavlovales) - a model for lipid biosynthesis in eukaryotic algae.</title>
        <authorList>
            <person name="Hulatt C.J."/>
            <person name="Posewitz M.C."/>
        </authorList>
    </citation>
    <scope>NUCLEOTIDE SEQUENCE</scope>
    <source>
        <strain evidence="14">NIVA-4/92</strain>
    </source>
</reference>
<evidence type="ECO:0000256" key="11">
    <source>
        <dbReference type="SAM" id="SignalP"/>
    </source>
</evidence>
<dbReference type="InterPro" id="IPR045090">
    <property type="entry name" value="Pept_M3A_M3B"/>
</dbReference>
<dbReference type="GO" id="GO:0004222">
    <property type="term" value="F:metalloendopeptidase activity"/>
    <property type="evidence" value="ECO:0007669"/>
    <property type="project" value="UniProtKB-EC"/>
</dbReference>
<dbReference type="SUPFAM" id="SSF55486">
    <property type="entry name" value="Metalloproteases ('zincins'), catalytic domain"/>
    <property type="match status" value="1"/>
</dbReference>
<dbReference type="InterPro" id="IPR024079">
    <property type="entry name" value="MetalloPept_cat_dom_sf"/>
</dbReference>
<keyword evidence="15" id="KW-1185">Reference proteome</keyword>
<dbReference type="Pfam" id="PF19310">
    <property type="entry name" value="TOP_N"/>
    <property type="match status" value="1"/>
</dbReference>
<keyword evidence="11" id="KW-0732">Signal</keyword>
<evidence type="ECO:0000259" key="12">
    <source>
        <dbReference type="Pfam" id="PF01432"/>
    </source>
</evidence>
<dbReference type="AlphaFoldDB" id="A0A8J5XYD9"/>
<keyword evidence="2 9" id="KW-0645">Protease</keyword>
<dbReference type="EMBL" id="JAGTXO010000001">
    <property type="protein sequence ID" value="KAG8471087.1"/>
    <property type="molecule type" value="Genomic_DNA"/>
</dbReference>
<dbReference type="GO" id="GO:0046872">
    <property type="term" value="F:metal ion binding"/>
    <property type="evidence" value="ECO:0007669"/>
    <property type="project" value="UniProtKB-UniRule"/>
</dbReference>
<evidence type="ECO:0000256" key="6">
    <source>
        <dbReference type="ARBA" id="ARBA00023049"/>
    </source>
</evidence>
<dbReference type="Pfam" id="PF01432">
    <property type="entry name" value="Peptidase_M3"/>
    <property type="match status" value="1"/>
</dbReference>
<evidence type="ECO:0000256" key="4">
    <source>
        <dbReference type="ARBA" id="ARBA00022801"/>
    </source>
</evidence>